<reference evidence="6 7" key="1">
    <citation type="submission" date="2023-02" db="EMBL/GenBank/DDBJ databases">
        <authorList>
            <person name="Mo P."/>
        </authorList>
    </citation>
    <scope>NUCLEOTIDE SEQUENCE [LARGE SCALE GENOMIC DNA]</scope>
    <source>
        <strain evidence="6 7">HUAS 3</strain>
    </source>
</reference>
<accession>A0ABY7ZTA2</accession>
<dbReference type="InterPro" id="IPR011251">
    <property type="entry name" value="Luciferase-like_dom"/>
</dbReference>
<dbReference type="Gene3D" id="3.20.20.30">
    <property type="entry name" value="Luciferase-like domain"/>
    <property type="match status" value="1"/>
</dbReference>
<keyword evidence="2" id="KW-0288">FMN</keyword>
<feature type="domain" description="Luciferase-like" evidence="5">
    <location>
        <begin position="1"/>
        <end position="329"/>
    </location>
</feature>
<protein>
    <submittedName>
        <fullName evidence="6">LLM class flavin-dependent oxidoreductase</fullName>
    </submittedName>
</protein>
<evidence type="ECO:0000313" key="7">
    <source>
        <dbReference type="Proteomes" id="UP001219605"/>
    </source>
</evidence>
<evidence type="ECO:0000313" key="6">
    <source>
        <dbReference type="EMBL" id="WDZ85154.1"/>
    </source>
</evidence>
<proteinExistence type="predicted"/>
<evidence type="ECO:0000256" key="2">
    <source>
        <dbReference type="ARBA" id="ARBA00022643"/>
    </source>
</evidence>
<dbReference type="Proteomes" id="UP001219605">
    <property type="component" value="Chromosome"/>
</dbReference>
<dbReference type="InterPro" id="IPR050172">
    <property type="entry name" value="SsuD_RutA_monooxygenase"/>
</dbReference>
<keyword evidence="7" id="KW-1185">Reference proteome</keyword>
<dbReference type="EMBL" id="CP118615">
    <property type="protein sequence ID" value="WDZ85154.1"/>
    <property type="molecule type" value="Genomic_DNA"/>
</dbReference>
<keyword evidence="4" id="KW-0503">Monooxygenase</keyword>
<dbReference type="PANTHER" id="PTHR42847">
    <property type="entry name" value="ALKANESULFONATE MONOOXYGENASE"/>
    <property type="match status" value="1"/>
</dbReference>
<dbReference type="InterPro" id="IPR036661">
    <property type="entry name" value="Luciferase-like_sf"/>
</dbReference>
<gene>
    <name evidence="6" type="ORF">PVK37_01420</name>
</gene>
<name>A0ABY7ZTA2_9ACTN</name>
<evidence type="ECO:0000256" key="3">
    <source>
        <dbReference type="ARBA" id="ARBA00023002"/>
    </source>
</evidence>
<evidence type="ECO:0000259" key="5">
    <source>
        <dbReference type="Pfam" id="PF00296"/>
    </source>
</evidence>
<dbReference type="SUPFAM" id="SSF51679">
    <property type="entry name" value="Bacterial luciferase-like"/>
    <property type="match status" value="1"/>
</dbReference>
<evidence type="ECO:0000256" key="4">
    <source>
        <dbReference type="ARBA" id="ARBA00023033"/>
    </source>
</evidence>
<dbReference type="CDD" id="cd01094">
    <property type="entry name" value="Alkanesulfonate_monoxygenase"/>
    <property type="match status" value="1"/>
</dbReference>
<evidence type="ECO:0000256" key="1">
    <source>
        <dbReference type="ARBA" id="ARBA00022630"/>
    </source>
</evidence>
<dbReference type="Pfam" id="PF00296">
    <property type="entry name" value="Bac_luciferase"/>
    <property type="match status" value="1"/>
</dbReference>
<keyword evidence="3" id="KW-0560">Oxidoreductase</keyword>
<sequence length="373" mass="39155">MTFHWFLPTSGDGHHVGAATVTAGAARHDRAATVDYLARVGRAAEESGFSAALTPVGSGCPDPWIVCAAVAQHTARLGLLVAVRAGFALPTLIAQQAEAFQAVSGGRLALNIVTGGDPAEQRAYGDFLDHDARYARTDEFLQVLRRSWRGAPFDFTGAHYQVAGGGLTTPLADPPPVYFGGASPAAEAVAARHADVYLMWGEPPAAVEARVTRIRRLAAEHDRTLRTGIRLHVIARPTAAEAWAEADRLLAGMSPERIAAAQARFARMDSVGQARMTALNGGRADGLTVAPNLWAGVGLVREGAGTALVGSYAEVAARIDEYADLGVDEFVLSGWPHLEEARRIGTEVLPLVSPLVAAGRPGGGVGRAEVPTR</sequence>
<keyword evidence="1" id="KW-0285">Flavoprotein</keyword>
<dbReference type="RefSeq" id="WP_275031852.1">
    <property type="nucleotide sequence ID" value="NZ_CP118615.1"/>
</dbReference>
<dbReference type="PANTHER" id="PTHR42847:SF4">
    <property type="entry name" value="ALKANESULFONATE MONOOXYGENASE-RELATED"/>
    <property type="match status" value="1"/>
</dbReference>
<organism evidence="6 7">
    <name type="scientific">Micromonospora cathayae</name>
    <dbReference type="NCBI Taxonomy" id="3028804"/>
    <lineage>
        <taxon>Bacteria</taxon>
        <taxon>Bacillati</taxon>
        <taxon>Actinomycetota</taxon>
        <taxon>Actinomycetes</taxon>
        <taxon>Micromonosporales</taxon>
        <taxon>Micromonosporaceae</taxon>
        <taxon>Micromonospora</taxon>
    </lineage>
</organism>